<evidence type="ECO:0000313" key="4">
    <source>
        <dbReference type="EMBL" id="MDQ7250337.1"/>
    </source>
</evidence>
<evidence type="ECO:0000313" key="5">
    <source>
        <dbReference type="Proteomes" id="UP001230156"/>
    </source>
</evidence>
<keyword evidence="5" id="KW-1185">Reference proteome</keyword>
<protein>
    <submittedName>
        <fullName evidence="4">NAD(P)-dependent oxidoreductase</fullName>
    </submittedName>
</protein>
<evidence type="ECO:0000256" key="1">
    <source>
        <dbReference type="ARBA" id="ARBA00005125"/>
    </source>
</evidence>
<name>A0ABU0YRI8_9PROT</name>
<dbReference type="CDD" id="cd08946">
    <property type="entry name" value="SDR_e"/>
    <property type="match status" value="1"/>
</dbReference>
<sequence>MGIEQRQLGRVLVTGANGFLGAALLAELGKRKVDCIATDVAGSAPLPSGMQVLDVRDGPGVRAIMERTRFDTVFHCGAVSGPMVMADRPLDIWNINATGTANLLEAARLTETGRVVVCSTVEVYGEAVTGVATETTRPQPDGVYGASKLAAEQAALAYHGEHGLDTVALRFSWIYGPGRKTPTTLAALLADSLRGTPTRVEGHPADMTHYLFIEDAVEGLLRAATVAALRGERVFNITAGAGTPLSEILDQVRAVAPGVRIDFHTLSAAGSGPSGFSQDRAEAVLGYRAVTAFETGLVRTLATLRGAA</sequence>
<reference evidence="5" key="1">
    <citation type="submission" date="2023-08" db="EMBL/GenBank/DDBJ databases">
        <title>Rhodospirillaceae gen. nov., a novel taxon isolated from the Yangtze River Yuezi River estuary sludge.</title>
        <authorList>
            <person name="Ruan L."/>
        </authorList>
    </citation>
    <scope>NUCLEOTIDE SEQUENCE [LARGE SCALE GENOMIC DNA]</scope>
    <source>
        <strain evidence="5">R-7</strain>
    </source>
</reference>
<accession>A0ABU0YRI8</accession>
<dbReference type="Proteomes" id="UP001230156">
    <property type="component" value="Unassembled WGS sequence"/>
</dbReference>
<dbReference type="PANTHER" id="PTHR43000">
    <property type="entry name" value="DTDP-D-GLUCOSE 4,6-DEHYDRATASE-RELATED"/>
    <property type="match status" value="1"/>
</dbReference>
<dbReference type="InterPro" id="IPR001509">
    <property type="entry name" value="Epimerase_deHydtase"/>
</dbReference>
<dbReference type="Pfam" id="PF01370">
    <property type="entry name" value="Epimerase"/>
    <property type="match status" value="1"/>
</dbReference>
<proteinExistence type="inferred from homology"/>
<dbReference type="SUPFAM" id="SSF51735">
    <property type="entry name" value="NAD(P)-binding Rossmann-fold domains"/>
    <property type="match status" value="1"/>
</dbReference>
<dbReference type="Gene3D" id="3.40.50.720">
    <property type="entry name" value="NAD(P)-binding Rossmann-like Domain"/>
    <property type="match status" value="1"/>
</dbReference>
<dbReference type="InterPro" id="IPR036291">
    <property type="entry name" value="NAD(P)-bd_dom_sf"/>
</dbReference>
<organism evidence="4 5">
    <name type="scientific">Dongia sedimenti</name>
    <dbReference type="NCBI Taxonomy" id="3064282"/>
    <lineage>
        <taxon>Bacteria</taxon>
        <taxon>Pseudomonadati</taxon>
        <taxon>Pseudomonadota</taxon>
        <taxon>Alphaproteobacteria</taxon>
        <taxon>Rhodospirillales</taxon>
        <taxon>Dongiaceae</taxon>
        <taxon>Dongia</taxon>
    </lineage>
</organism>
<dbReference type="EMBL" id="JAUYVI010000007">
    <property type="protein sequence ID" value="MDQ7250337.1"/>
    <property type="molecule type" value="Genomic_DNA"/>
</dbReference>
<evidence type="ECO:0000259" key="3">
    <source>
        <dbReference type="Pfam" id="PF01370"/>
    </source>
</evidence>
<feature type="domain" description="NAD-dependent epimerase/dehydratase" evidence="3">
    <location>
        <begin position="11"/>
        <end position="237"/>
    </location>
</feature>
<gene>
    <name evidence="4" type="ORF">Q8A70_21790</name>
</gene>
<comment type="pathway">
    <text evidence="1">Bacterial outer membrane biogenesis; LPS O-antigen biosynthesis.</text>
</comment>
<evidence type="ECO:0000256" key="2">
    <source>
        <dbReference type="ARBA" id="ARBA00007637"/>
    </source>
</evidence>
<comment type="similarity">
    <text evidence="2">Belongs to the NAD(P)-dependent epimerase/dehydratase family.</text>
</comment>
<comment type="caution">
    <text evidence="4">The sequence shown here is derived from an EMBL/GenBank/DDBJ whole genome shotgun (WGS) entry which is preliminary data.</text>
</comment>
<dbReference type="RefSeq" id="WP_379959481.1">
    <property type="nucleotide sequence ID" value="NZ_JAUYVI010000007.1"/>
</dbReference>